<reference evidence="3" key="1">
    <citation type="journal article" date="2019" name="Int. J. Syst. Evol. Microbiol.">
        <title>The Global Catalogue of Microorganisms (GCM) 10K type strain sequencing project: providing services to taxonomists for standard genome sequencing and annotation.</title>
        <authorList>
            <consortium name="The Broad Institute Genomics Platform"/>
            <consortium name="The Broad Institute Genome Sequencing Center for Infectious Disease"/>
            <person name="Wu L."/>
            <person name="Ma J."/>
        </authorList>
    </citation>
    <scope>NUCLEOTIDE SEQUENCE [LARGE SCALE GENOMIC DNA]</scope>
    <source>
        <strain evidence="3">CCUG 73951</strain>
    </source>
</reference>
<keyword evidence="3" id="KW-1185">Reference proteome</keyword>
<dbReference type="Gene3D" id="3.40.630.30">
    <property type="match status" value="1"/>
</dbReference>
<protein>
    <submittedName>
        <fullName evidence="2">GNAT family N-acetyltransferase</fullName>
        <ecNumber evidence="2">2.3.-.-</ecNumber>
    </submittedName>
</protein>
<dbReference type="RefSeq" id="WP_289216583.1">
    <property type="nucleotide sequence ID" value="NZ_JAPVRC010000007.1"/>
</dbReference>
<evidence type="ECO:0000313" key="2">
    <source>
        <dbReference type="EMBL" id="MFC7321702.1"/>
    </source>
</evidence>
<organism evidence="2 3">
    <name type="scientific">Halobacillus campisalis</name>
    <dbReference type="NCBI Taxonomy" id="435909"/>
    <lineage>
        <taxon>Bacteria</taxon>
        <taxon>Bacillati</taxon>
        <taxon>Bacillota</taxon>
        <taxon>Bacilli</taxon>
        <taxon>Bacillales</taxon>
        <taxon>Bacillaceae</taxon>
        <taxon>Halobacillus</taxon>
    </lineage>
</organism>
<dbReference type="InterPro" id="IPR016181">
    <property type="entry name" value="Acyl_CoA_acyltransferase"/>
</dbReference>
<gene>
    <name evidence="2" type="ORF">ACFQMN_12520</name>
</gene>
<evidence type="ECO:0000313" key="3">
    <source>
        <dbReference type="Proteomes" id="UP001596494"/>
    </source>
</evidence>
<sequence>MADYLRPTPWDKRNFQMDTFEVMSLEEEALAQTENIEGHFTIKVDPFKSSKILLDHGFYYVDTLIEPVCEEGKLTVFEKDGTDISLEYDRERILEIAKESFEHGRFHRDFNIPDEQADLRYMNWVSDLMDKNQIYALFYEGSLIGFYGFEKENVLLLGMKKEYRSKGLAKPLTSMGCRKQWEDLDLQQLKTSISAANAPSLNLFYSLGFRLRSAKDVYHKINRSSMGV</sequence>
<proteinExistence type="predicted"/>
<keyword evidence="2" id="KW-0012">Acyltransferase</keyword>
<feature type="domain" description="N-acetyltransferase" evidence="1">
    <location>
        <begin position="79"/>
        <end position="228"/>
    </location>
</feature>
<dbReference type="InterPro" id="IPR000182">
    <property type="entry name" value="GNAT_dom"/>
</dbReference>
<dbReference type="Proteomes" id="UP001596494">
    <property type="component" value="Unassembled WGS sequence"/>
</dbReference>
<dbReference type="PROSITE" id="PS51186">
    <property type="entry name" value="GNAT"/>
    <property type="match status" value="1"/>
</dbReference>
<keyword evidence="2" id="KW-0808">Transferase</keyword>
<dbReference type="GO" id="GO:0016746">
    <property type="term" value="F:acyltransferase activity"/>
    <property type="evidence" value="ECO:0007669"/>
    <property type="project" value="UniProtKB-KW"/>
</dbReference>
<accession>A0ABW2K7I7</accession>
<dbReference type="SUPFAM" id="SSF55729">
    <property type="entry name" value="Acyl-CoA N-acyltransferases (Nat)"/>
    <property type="match status" value="1"/>
</dbReference>
<dbReference type="EC" id="2.3.-.-" evidence="2"/>
<evidence type="ECO:0000259" key="1">
    <source>
        <dbReference type="PROSITE" id="PS51186"/>
    </source>
</evidence>
<name>A0ABW2K7I7_9BACI</name>
<comment type="caution">
    <text evidence="2">The sequence shown here is derived from an EMBL/GenBank/DDBJ whole genome shotgun (WGS) entry which is preliminary data.</text>
</comment>
<dbReference type="EMBL" id="JBHTBY010000011">
    <property type="protein sequence ID" value="MFC7321702.1"/>
    <property type="molecule type" value="Genomic_DNA"/>
</dbReference>